<organism evidence="2 3">
    <name type="scientific">Mycena sanguinolenta</name>
    <dbReference type="NCBI Taxonomy" id="230812"/>
    <lineage>
        <taxon>Eukaryota</taxon>
        <taxon>Fungi</taxon>
        <taxon>Dikarya</taxon>
        <taxon>Basidiomycota</taxon>
        <taxon>Agaricomycotina</taxon>
        <taxon>Agaricomycetes</taxon>
        <taxon>Agaricomycetidae</taxon>
        <taxon>Agaricales</taxon>
        <taxon>Marasmiineae</taxon>
        <taxon>Mycenaceae</taxon>
        <taxon>Mycena</taxon>
    </lineage>
</organism>
<feature type="domain" description="AB hydrolase-1" evidence="1">
    <location>
        <begin position="27"/>
        <end position="247"/>
    </location>
</feature>
<dbReference type="AlphaFoldDB" id="A0A8H6YMN2"/>
<dbReference type="Pfam" id="PF00561">
    <property type="entry name" value="Abhydrolase_1"/>
    <property type="match status" value="1"/>
</dbReference>
<dbReference type="InterPro" id="IPR050471">
    <property type="entry name" value="AB_hydrolase"/>
</dbReference>
<sequence length="298" mass="33966">MRHVILPDGAQLAFEILGTEHLGQTSPIVLIGGVSSLRGDWERLSSSLAHVRPVLVYDHRGMGDSKLADDERFTIELLARDLLFLLEHLGWKELSICGFSMGGVVTQQLLLLPYHSERPTPLPFRITRVLLAGSLCSPLRDPRYGVLIPPNRPLTQQEKLDFARASLERSFDPEWISNPRNAERLDTLLPSRISGRPQKVIMKQLRAMNRFDFTGLHEKLPRSMQFLIIHGERDAIVPPYCGQEILKRIPWARPVEIGTQYGAVETLAFGHHWFEYFDVRLWHNVVENFLASPSLARL</sequence>
<dbReference type="OrthoDB" id="8119704at2759"/>
<dbReference type="PANTHER" id="PTHR43433:SF5">
    <property type="entry name" value="AB HYDROLASE-1 DOMAIN-CONTAINING PROTEIN"/>
    <property type="match status" value="1"/>
</dbReference>
<protein>
    <submittedName>
        <fullName evidence="2">Haloacetate dehalogenase H-1</fullName>
    </submittedName>
</protein>
<evidence type="ECO:0000259" key="1">
    <source>
        <dbReference type="Pfam" id="PF00561"/>
    </source>
</evidence>
<comment type="caution">
    <text evidence="2">The sequence shown here is derived from an EMBL/GenBank/DDBJ whole genome shotgun (WGS) entry which is preliminary data.</text>
</comment>
<evidence type="ECO:0000313" key="3">
    <source>
        <dbReference type="Proteomes" id="UP000623467"/>
    </source>
</evidence>
<dbReference type="InterPro" id="IPR000073">
    <property type="entry name" value="AB_hydrolase_1"/>
</dbReference>
<dbReference type="InterPro" id="IPR029058">
    <property type="entry name" value="AB_hydrolase_fold"/>
</dbReference>
<dbReference type="EMBL" id="JACAZH010000007">
    <property type="protein sequence ID" value="KAF7363930.1"/>
    <property type="molecule type" value="Genomic_DNA"/>
</dbReference>
<gene>
    <name evidence="2" type="ORF">MSAN_01051200</name>
</gene>
<dbReference type="PANTHER" id="PTHR43433">
    <property type="entry name" value="HYDROLASE, ALPHA/BETA FOLD FAMILY PROTEIN"/>
    <property type="match status" value="1"/>
</dbReference>
<dbReference type="Proteomes" id="UP000623467">
    <property type="component" value="Unassembled WGS sequence"/>
</dbReference>
<keyword evidence="3" id="KW-1185">Reference proteome</keyword>
<accession>A0A8H6YMN2</accession>
<reference evidence="2" key="1">
    <citation type="submission" date="2020-05" db="EMBL/GenBank/DDBJ databases">
        <title>Mycena genomes resolve the evolution of fungal bioluminescence.</title>
        <authorList>
            <person name="Tsai I.J."/>
        </authorList>
    </citation>
    <scope>NUCLEOTIDE SEQUENCE</scope>
    <source>
        <strain evidence="2">160909Yilan</strain>
    </source>
</reference>
<proteinExistence type="predicted"/>
<dbReference type="Gene3D" id="3.40.50.1820">
    <property type="entry name" value="alpha/beta hydrolase"/>
    <property type="match status" value="1"/>
</dbReference>
<dbReference type="SUPFAM" id="SSF53474">
    <property type="entry name" value="alpha/beta-Hydrolases"/>
    <property type="match status" value="1"/>
</dbReference>
<evidence type="ECO:0000313" key="2">
    <source>
        <dbReference type="EMBL" id="KAF7363930.1"/>
    </source>
</evidence>
<name>A0A8H6YMN2_9AGAR</name>